<organism evidence="2 3">
    <name type="scientific">Candidatus Korobacter versatilis</name>
    <dbReference type="NCBI Taxonomy" id="658062"/>
    <lineage>
        <taxon>Bacteria</taxon>
        <taxon>Pseudomonadati</taxon>
        <taxon>Acidobacteriota</taxon>
        <taxon>Terriglobia</taxon>
        <taxon>Terriglobales</taxon>
        <taxon>Candidatus Korobacteraceae</taxon>
        <taxon>Candidatus Korobacter</taxon>
    </lineage>
</organism>
<dbReference type="EMBL" id="JACPNR010000009">
    <property type="protein sequence ID" value="MBI2678657.1"/>
    <property type="molecule type" value="Genomic_DNA"/>
</dbReference>
<keyword evidence="1" id="KW-1133">Transmembrane helix</keyword>
<feature type="transmembrane region" description="Helical" evidence="1">
    <location>
        <begin position="9"/>
        <end position="30"/>
    </location>
</feature>
<feature type="transmembrane region" description="Helical" evidence="1">
    <location>
        <begin position="42"/>
        <end position="64"/>
    </location>
</feature>
<evidence type="ECO:0000256" key="1">
    <source>
        <dbReference type="SAM" id="Phobius"/>
    </source>
</evidence>
<keyword evidence="1" id="KW-0472">Membrane</keyword>
<dbReference type="Proteomes" id="UP000779809">
    <property type="component" value="Unassembled WGS sequence"/>
</dbReference>
<comment type="caution">
    <text evidence="2">The sequence shown here is derived from an EMBL/GenBank/DDBJ whole genome shotgun (WGS) entry which is preliminary data.</text>
</comment>
<gene>
    <name evidence="2" type="ORF">HYX28_07725</name>
</gene>
<proteinExistence type="predicted"/>
<evidence type="ECO:0000313" key="3">
    <source>
        <dbReference type="Proteomes" id="UP000779809"/>
    </source>
</evidence>
<dbReference type="AlphaFoldDB" id="A0A932EPV1"/>
<protein>
    <submittedName>
        <fullName evidence="2">Uncharacterized protein</fullName>
    </submittedName>
</protein>
<keyword evidence="1" id="KW-0812">Transmembrane</keyword>
<reference evidence="2" key="1">
    <citation type="submission" date="2020-07" db="EMBL/GenBank/DDBJ databases">
        <title>Huge and variable diversity of episymbiotic CPR bacteria and DPANN archaea in groundwater ecosystems.</title>
        <authorList>
            <person name="He C.Y."/>
            <person name="Keren R."/>
            <person name="Whittaker M."/>
            <person name="Farag I.F."/>
            <person name="Doudna J."/>
            <person name="Cate J.H.D."/>
            <person name="Banfield J.F."/>
        </authorList>
    </citation>
    <scope>NUCLEOTIDE SEQUENCE</scope>
    <source>
        <strain evidence="2">NC_groundwater_580_Pr5_B-0.1um_64_19</strain>
    </source>
</reference>
<evidence type="ECO:0000313" key="2">
    <source>
        <dbReference type="EMBL" id="MBI2678657.1"/>
    </source>
</evidence>
<accession>A0A932EPV1</accession>
<sequence length="67" mass="7158">MKLAKQSKLFWSGVWVLALSVAPLLLYVIFGPKDGNPIGLGLLFFFGAPIGFILIIVGLVRGVVSKA</sequence>
<name>A0A932EPV1_9BACT</name>